<sequence length="229" mass="25872">MSIEIHTVRRLLNMAAGVGNASERALFLGPTVPKEVKCLKKLLPNIEKQLFRSLLKVAVADFEGREVSPDVYDDLRSRSADPDSLDEIYGALHMLLRAALKLPPTVLKQEAFREDLDALRIPPEFAGDLVSVVFGSRRGNIDQHSLEQGPKYPTLKNLEWRVDVTISTNVLSRVLEPTILMDLETSDGKAHSFERVEFHKLRHAVATALKEMEELEKKVEKMPVHSLQW</sequence>
<dbReference type="PANTHER" id="PTHR15666">
    <property type="entry name" value="COMM DOMAIN CONTAINING PROTEIN 5"/>
    <property type="match status" value="1"/>
</dbReference>
<dbReference type="Pfam" id="PF07258">
    <property type="entry name" value="COMM_domain"/>
    <property type="match status" value="1"/>
</dbReference>
<evidence type="ECO:0000313" key="5">
    <source>
        <dbReference type="Proteomes" id="UP000821853"/>
    </source>
</evidence>
<dbReference type="Proteomes" id="UP000821853">
    <property type="component" value="Chromosome 4"/>
</dbReference>
<dbReference type="VEuPathDB" id="VectorBase:HLOH_049446"/>
<dbReference type="GO" id="GO:0005634">
    <property type="term" value="C:nucleus"/>
    <property type="evidence" value="ECO:0007669"/>
    <property type="project" value="TreeGrafter"/>
</dbReference>
<proteinExistence type="inferred from homology"/>
<protein>
    <recommendedName>
        <fullName evidence="1">COMM domain-containing protein 5</fullName>
    </recommendedName>
</protein>
<dbReference type="InterPro" id="IPR037357">
    <property type="entry name" value="COMMD5"/>
</dbReference>
<dbReference type="PANTHER" id="PTHR15666:SF1">
    <property type="entry name" value="COMM DOMAIN-CONTAINING PROTEIN 5"/>
    <property type="match status" value="1"/>
</dbReference>
<evidence type="ECO:0000313" key="4">
    <source>
        <dbReference type="EMBL" id="KAH9373290.1"/>
    </source>
</evidence>
<name>A0A9J6GD44_HAELO</name>
<dbReference type="OrthoDB" id="203754at2759"/>
<comment type="caution">
    <text evidence="4">The sequence shown here is derived from an EMBL/GenBank/DDBJ whole genome shotgun (WGS) entry which is preliminary data.</text>
</comment>
<dbReference type="OMA" id="IQRTKFN"/>
<dbReference type="PROSITE" id="PS51269">
    <property type="entry name" value="COMM"/>
    <property type="match status" value="1"/>
</dbReference>
<comment type="similarity">
    <text evidence="2">Belongs to the COMM domain-containing protein 5 family.</text>
</comment>
<dbReference type="AlphaFoldDB" id="A0A9J6GD44"/>
<evidence type="ECO:0000256" key="2">
    <source>
        <dbReference type="ARBA" id="ARBA00093452"/>
    </source>
</evidence>
<evidence type="ECO:0000259" key="3">
    <source>
        <dbReference type="PROSITE" id="PS51269"/>
    </source>
</evidence>
<feature type="domain" description="COMM" evidence="3">
    <location>
        <begin position="154"/>
        <end position="216"/>
    </location>
</feature>
<evidence type="ECO:0000256" key="1">
    <source>
        <dbReference type="ARBA" id="ARBA00016556"/>
    </source>
</evidence>
<organism evidence="4 5">
    <name type="scientific">Haemaphysalis longicornis</name>
    <name type="common">Bush tick</name>
    <dbReference type="NCBI Taxonomy" id="44386"/>
    <lineage>
        <taxon>Eukaryota</taxon>
        <taxon>Metazoa</taxon>
        <taxon>Ecdysozoa</taxon>
        <taxon>Arthropoda</taxon>
        <taxon>Chelicerata</taxon>
        <taxon>Arachnida</taxon>
        <taxon>Acari</taxon>
        <taxon>Parasitiformes</taxon>
        <taxon>Ixodida</taxon>
        <taxon>Ixodoidea</taxon>
        <taxon>Ixodidae</taxon>
        <taxon>Haemaphysalinae</taxon>
        <taxon>Haemaphysalis</taxon>
    </lineage>
</organism>
<gene>
    <name evidence="4" type="ORF">HPB48_005035</name>
</gene>
<dbReference type="EMBL" id="JABSTR010000006">
    <property type="protein sequence ID" value="KAH9373290.1"/>
    <property type="molecule type" value="Genomic_DNA"/>
</dbReference>
<reference evidence="4 5" key="1">
    <citation type="journal article" date="2020" name="Cell">
        <title>Large-Scale Comparative Analyses of Tick Genomes Elucidate Their Genetic Diversity and Vector Capacities.</title>
        <authorList>
            <consortium name="Tick Genome and Microbiome Consortium (TIGMIC)"/>
            <person name="Jia N."/>
            <person name="Wang J."/>
            <person name="Shi W."/>
            <person name="Du L."/>
            <person name="Sun Y."/>
            <person name="Zhan W."/>
            <person name="Jiang J.F."/>
            <person name="Wang Q."/>
            <person name="Zhang B."/>
            <person name="Ji P."/>
            <person name="Bell-Sakyi L."/>
            <person name="Cui X.M."/>
            <person name="Yuan T.T."/>
            <person name="Jiang B.G."/>
            <person name="Yang W.F."/>
            <person name="Lam T.T."/>
            <person name="Chang Q.C."/>
            <person name="Ding S.J."/>
            <person name="Wang X.J."/>
            <person name="Zhu J.G."/>
            <person name="Ruan X.D."/>
            <person name="Zhao L."/>
            <person name="Wei J.T."/>
            <person name="Ye R.Z."/>
            <person name="Que T.C."/>
            <person name="Du C.H."/>
            <person name="Zhou Y.H."/>
            <person name="Cheng J.X."/>
            <person name="Dai P.F."/>
            <person name="Guo W.B."/>
            <person name="Han X.H."/>
            <person name="Huang E.J."/>
            <person name="Li L.F."/>
            <person name="Wei W."/>
            <person name="Gao Y.C."/>
            <person name="Liu J.Z."/>
            <person name="Shao H.Z."/>
            <person name="Wang X."/>
            <person name="Wang C.C."/>
            <person name="Yang T.C."/>
            <person name="Huo Q.B."/>
            <person name="Li W."/>
            <person name="Chen H.Y."/>
            <person name="Chen S.E."/>
            <person name="Zhou L.G."/>
            <person name="Ni X.B."/>
            <person name="Tian J.H."/>
            <person name="Sheng Y."/>
            <person name="Liu T."/>
            <person name="Pan Y.S."/>
            <person name="Xia L.Y."/>
            <person name="Li J."/>
            <person name="Zhao F."/>
            <person name="Cao W.C."/>
        </authorList>
    </citation>
    <scope>NUCLEOTIDE SEQUENCE [LARGE SCALE GENOMIC DNA]</scope>
    <source>
        <strain evidence="4">HaeL-2018</strain>
    </source>
</reference>
<accession>A0A9J6GD44</accession>
<dbReference type="InterPro" id="IPR017920">
    <property type="entry name" value="COMM"/>
</dbReference>
<keyword evidence="5" id="KW-1185">Reference proteome</keyword>